<keyword evidence="3" id="KW-1185">Reference proteome</keyword>
<protein>
    <submittedName>
        <fullName evidence="2">Kinase-like protein</fullName>
    </submittedName>
</protein>
<dbReference type="Gene3D" id="1.10.510.10">
    <property type="entry name" value="Transferase(Phosphotransferase) domain 1"/>
    <property type="match status" value="1"/>
</dbReference>
<dbReference type="PANTHER" id="PTHR13954">
    <property type="entry name" value="IRE1-RELATED"/>
    <property type="match status" value="1"/>
</dbReference>
<dbReference type="InterPro" id="IPR000719">
    <property type="entry name" value="Prot_kinase_dom"/>
</dbReference>
<dbReference type="GeneID" id="19305112"/>
<evidence type="ECO:0000259" key="1">
    <source>
        <dbReference type="PROSITE" id="PS50011"/>
    </source>
</evidence>
<sequence>KFAYTAIGWKENGRYYLLNHPQRFPGVNKPIDQDVLEAFEKPEPVPFNHIWGKWHAGLTDAPSPLPGDVYVKSPTFVEWNGTDFIGKAFLMEAELWEHFKKLPHPNICTYYGCVRDSTGTLVSGLCFKKYRYTLYEANRNVIDGFNKDSAIRDIRSGLEHIHSLGYVHNDLNPANIMFDDDHVAVIIDFGSCAREGEDMGYSGGTFGWSNNARVSKRENDFYGLRLIERWLAG</sequence>
<feature type="domain" description="Protein kinase" evidence="1">
    <location>
        <begin position="1"/>
        <end position="233"/>
    </location>
</feature>
<dbReference type="Pfam" id="PF00069">
    <property type="entry name" value="Pkinase"/>
    <property type="match status" value="1"/>
</dbReference>
<dbReference type="GO" id="GO:0070059">
    <property type="term" value="P:intrinsic apoptotic signaling pathway in response to endoplasmic reticulum stress"/>
    <property type="evidence" value="ECO:0007669"/>
    <property type="project" value="TreeGrafter"/>
</dbReference>
<feature type="non-terminal residue" evidence="2">
    <location>
        <position position="1"/>
    </location>
</feature>
<dbReference type="SUPFAM" id="SSF56112">
    <property type="entry name" value="Protein kinase-like (PK-like)"/>
    <property type="match status" value="1"/>
</dbReference>
<accession>S7RVH1</accession>
<dbReference type="STRING" id="670483.S7RVH1"/>
<dbReference type="OMA" id="IMVADDR"/>
<dbReference type="GO" id="GO:0051082">
    <property type="term" value="F:unfolded protein binding"/>
    <property type="evidence" value="ECO:0007669"/>
    <property type="project" value="TreeGrafter"/>
</dbReference>
<dbReference type="OrthoDB" id="4062651at2759"/>
<dbReference type="PROSITE" id="PS50011">
    <property type="entry name" value="PROTEIN_KINASE_DOM"/>
    <property type="match status" value="1"/>
</dbReference>
<reference evidence="2 3" key="1">
    <citation type="journal article" date="2012" name="Science">
        <title>The Paleozoic origin of enzymatic lignin decomposition reconstructed from 31 fungal genomes.</title>
        <authorList>
            <person name="Floudas D."/>
            <person name="Binder M."/>
            <person name="Riley R."/>
            <person name="Barry K."/>
            <person name="Blanchette R.A."/>
            <person name="Henrissat B."/>
            <person name="Martinez A.T."/>
            <person name="Otillar R."/>
            <person name="Spatafora J.W."/>
            <person name="Yadav J.S."/>
            <person name="Aerts A."/>
            <person name="Benoit I."/>
            <person name="Boyd A."/>
            <person name="Carlson A."/>
            <person name="Copeland A."/>
            <person name="Coutinho P.M."/>
            <person name="de Vries R.P."/>
            <person name="Ferreira P."/>
            <person name="Findley K."/>
            <person name="Foster B."/>
            <person name="Gaskell J."/>
            <person name="Glotzer D."/>
            <person name="Gorecki P."/>
            <person name="Heitman J."/>
            <person name="Hesse C."/>
            <person name="Hori C."/>
            <person name="Igarashi K."/>
            <person name="Jurgens J.A."/>
            <person name="Kallen N."/>
            <person name="Kersten P."/>
            <person name="Kohler A."/>
            <person name="Kuees U."/>
            <person name="Kumar T.K.A."/>
            <person name="Kuo A."/>
            <person name="LaButti K."/>
            <person name="Larrondo L.F."/>
            <person name="Lindquist E."/>
            <person name="Ling A."/>
            <person name="Lombard V."/>
            <person name="Lucas S."/>
            <person name="Lundell T."/>
            <person name="Martin R."/>
            <person name="McLaughlin D.J."/>
            <person name="Morgenstern I."/>
            <person name="Morin E."/>
            <person name="Murat C."/>
            <person name="Nagy L.G."/>
            <person name="Nolan M."/>
            <person name="Ohm R.A."/>
            <person name="Patyshakuliyeva A."/>
            <person name="Rokas A."/>
            <person name="Ruiz-Duenas F.J."/>
            <person name="Sabat G."/>
            <person name="Salamov A."/>
            <person name="Samejima M."/>
            <person name="Schmutz J."/>
            <person name="Slot J.C."/>
            <person name="St John F."/>
            <person name="Stenlid J."/>
            <person name="Sun H."/>
            <person name="Sun S."/>
            <person name="Syed K."/>
            <person name="Tsang A."/>
            <person name="Wiebenga A."/>
            <person name="Young D."/>
            <person name="Pisabarro A."/>
            <person name="Eastwood D.C."/>
            <person name="Martin F."/>
            <person name="Cullen D."/>
            <person name="Grigoriev I.V."/>
            <person name="Hibbett D.S."/>
        </authorList>
    </citation>
    <scope>NUCLEOTIDE SEQUENCE [LARGE SCALE GENOMIC DNA]</scope>
    <source>
        <strain evidence="2 3">ATCC 11539</strain>
    </source>
</reference>
<feature type="non-terminal residue" evidence="2">
    <location>
        <position position="233"/>
    </location>
</feature>
<dbReference type="GO" id="GO:1990604">
    <property type="term" value="C:IRE1-TRAF2-ASK1 complex"/>
    <property type="evidence" value="ECO:0007669"/>
    <property type="project" value="TreeGrafter"/>
</dbReference>
<dbReference type="PANTHER" id="PTHR13954:SF6">
    <property type="entry name" value="NON-SPECIFIC SERINE_THREONINE PROTEIN KINASE"/>
    <property type="match status" value="1"/>
</dbReference>
<dbReference type="InterPro" id="IPR011009">
    <property type="entry name" value="Kinase-like_dom_sf"/>
</dbReference>
<dbReference type="eggNOG" id="ENOG502RZ04">
    <property type="taxonomic scope" value="Eukaryota"/>
</dbReference>
<dbReference type="GO" id="GO:0004674">
    <property type="term" value="F:protein serine/threonine kinase activity"/>
    <property type="evidence" value="ECO:0007669"/>
    <property type="project" value="InterPro"/>
</dbReference>
<dbReference type="EMBL" id="KB469297">
    <property type="protein sequence ID" value="EPQ58795.1"/>
    <property type="molecule type" value="Genomic_DNA"/>
</dbReference>
<keyword evidence="2" id="KW-0418">Kinase</keyword>
<dbReference type="HOGENOM" id="CLU_062257_1_0_1"/>
<dbReference type="Proteomes" id="UP000030669">
    <property type="component" value="Unassembled WGS sequence"/>
</dbReference>
<evidence type="ECO:0000313" key="3">
    <source>
        <dbReference type="Proteomes" id="UP000030669"/>
    </source>
</evidence>
<proteinExistence type="predicted"/>
<evidence type="ECO:0000313" key="2">
    <source>
        <dbReference type="EMBL" id="EPQ58795.1"/>
    </source>
</evidence>
<organism evidence="2 3">
    <name type="scientific">Gloeophyllum trabeum (strain ATCC 11539 / FP-39264 / Madison 617)</name>
    <name type="common">Brown rot fungus</name>
    <dbReference type="NCBI Taxonomy" id="670483"/>
    <lineage>
        <taxon>Eukaryota</taxon>
        <taxon>Fungi</taxon>
        <taxon>Dikarya</taxon>
        <taxon>Basidiomycota</taxon>
        <taxon>Agaricomycotina</taxon>
        <taxon>Agaricomycetes</taxon>
        <taxon>Gloeophyllales</taxon>
        <taxon>Gloeophyllaceae</taxon>
        <taxon>Gloeophyllum</taxon>
    </lineage>
</organism>
<dbReference type="GO" id="GO:0005524">
    <property type="term" value="F:ATP binding"/>
    <property type="evidence" value="ECO:0007669"/>
    <property type="project" value="InterPro"/>
</dbReference>
<dbReference type="RefSeq" id="XP_007861639.1">
    <property type="nucleotide sequence ID" value="XM_007863448.1"/>
</dbReference>
<name>S7RVH1_GLOTA</name>
<dbReference type="GO" id="GO:0004521">
    <property type="term" value="F:RNA endonuclease activity"/>
    <property type="evidence" value="ECO:0007669"/>
    <property type="project" value="InterPro"/>
</dbReference>
<dbReference type="GO" id="GO:0036498">
    <property type="term" value="P:IRE1-mediated unfolded protein response"/>
    <property type="evidence" value="ECO:0007669"/>
    <property type="project" value="TreeGrafter"/>
</dbReference>
<gene>
    <name evidence="2" type="ORF">GLOTRDRAFT_23944</name>
</gene>
<dbReference type="AlphaFoldDB" id="S7RVH1"/>
<dbReference type="InterPro" id="IPR045133">
    <property type="entry name" value="IRE1/2-like"/>
</dbReference>
<keyword evidence="2" id="KW-0808">Transferase</keyword>
<dbReference type="KEGG" id="gtr:GLOTRDRAFT_23944"/>